<dbReference type="Proteomes" id="UP000295627">
    <property type="component" value="Unassembled WGS sequence"/>
</dbReference>
<sequence length="120" mass="13760">MGQWGVDVSHIDEWLVGLDEDSYEQVIAALELLSERGPTLGRPLVDRISSSRHHNMKELRPGSSGRSEIRILFAFDPHRTAVQLVGGDKEHRWKQWYRQNIPVADARYDEHLAKTEGTSR</sequence>
<evidence type="ECO:0000313" key="2">
    <source>
        <dbReference type="Proteomes" id="UP000295627"/>
    </source>
</evidence>
<organism evidence="1 2">
    <name type="scientific">Mycobacteroides franklinii</name>
    <dbReference type="NCBI Taxonomy" id="948102"/>
    <lineage>
        <taxon>Bacteria</taxon>
        <taxon>Bacillati</taxon>
        <taxon>Actinomycetota</taxon>
        <taxon>Actinomycetes</taxon>
        <taxon>Mycobacteriales</taxon>
        <taxon>Mycobacteriaceae</taxon>
        <taxon>Mycobacteroides</taxon>
    </lineage>
</organism>
<dbReference type="InterPro" id="IPR009241">
    <property type="entry name" value="HigB-like"/>
</dbReference>
<evidence type="ECO:0000313" key="1">
    <source>
        <dbReference type="EMBL" id="TDH17977.1"/>
    </source>
</evidence>
<gene>
    <name evidence="1" type="ORF">EJ571_24930</name>
</gene>
<reference evidence="1 2" key="1">
    <citation type="journal article" date="2019" name="Sci. Rep.">
        <title>Extended insight into the Mycobacterium chelonae-abscessus complex through whole genome sequencing of Mycobacterium salmoniphilum outbreak and Mycobacterium salmoniphilum-like strains.</title>
        <authorList>
            <person name="Behra P.R.K."/>
            <person name="Das S."/>
            <person name="Pettersson B.M.F."/>
            <person name="Shirreff L."/>
            <person name="DuCote T."/>
            <person name="Jacobsson K.G."/>
            <person name="Ennis D.G."/>
            <person name="Kirsebom L.A."/>
        </authorList>
    </citation>
    <scope>NUCLEOTIDE SEQUENCE [LARGE SCALE GENOMIC DNA]</scope>
    <source>
        <strain evidence="1 2">DSM 45524</strain>
    </source>
</reference>
<protein>
    <submittedName>
        <fullName evidence="1">Diaminopimelate decarboxylase</fullName>
    </submittedName>
</protein>
<dbReference type="Pfam" id="PF05973">
    <property type="entry name" value="Gp49"/>
    <property type="match status" value="1"/>
</dbReference>
<dbReference type="AlphaFoldDB" id="A0A4R5P4M0"/>
<accession>A0A4R5P4M0</accession>
<name>A0A4R5P4M0_9MYCO</name>
<comment type="caution">
    <text evidence="1">The sequence shown here is derived from an EMBL/GenBank/DDBJ whole genome shotgun (WGS) entry which is preliminary data.</text>
</comment>
<dbReference type="EMBL" id="RXLR01000024">
    <property type="protein sequence ID" value="TDH17977.1"/>
    <property type="molecule type" value="Genomic_DNA"/>
</dbReference>
<proteinExistence type="predicted"/>